<proteinExistence type="predicted"/>
<name>A0AAV4LJU1_9BACL</name>
<dbReference type="Proteomes" id="UP001057291">
    <property type="component" value="Unassembled WGS sequence"/>
</dbReference>
<evidence type="ECO:0000313" key="1">
    <source>
        <dbReference type="EMBL" id="GIM48131.1"/>
    </source>
</evidence>
<gene>
    <name evidence="1" type="ORF">DNHGIG_36800</name>
</gene>
<protein>
    <submittedName>
        <fullName evidence="1">Uncharacterized protein</fullName>
    </submittedName>
</protein>
<sequence length="44" mass="5228">MESFMSDKEFSNFLKENNLIVYKHHIKDYEHGTTFGDFTIEGVK</sequence>
<dbReference type="EMBL" id="BOQE01000001">
    <property type="protein sequence ID" value="GIM48131.1"/>
    <property type="molecule type" value="Genomic_DNA"/>
</dbReference>
<organism evidence="1 2">
    <name type="scientific">Collibacillus ludicampi</name>
    <dbReference type="NCBI Taxonomy" id="2771369"/>
    <lineage>
        <taxon>Bacteria</taxon>
        <taxon>Bacillati</taxon>
        <taxon>Bacillota</taxon>
        <taxon>Bacilli</taxon>
        <taxon>Bacillales</taxon>
        <taxon>Alicyclobacillaceae</taxon>
        <taxon>Collibacillus</taxon>
    </lineage>
</organism>
<reference evidence="1" key="1">
    <citation type="journal article" date="2023" name="Int. J. Syst. Evol. Microbiol.">
        <title>Collibacillus ludicampi gen. nov., sp. nov., a new soil bacterium of the family Alicyclobacillaceae.</title>
        <authorList>
            <person name="Jojima T."/>
            <person name="Ioku Y."/>
            <person name="Fukuta Y."/>
            <person name="Shirasaka N."/>
            <person name="Matsumura Y."/>
            <person name="Mori M."/>
        </authorList>
    </citation>
    <scope>NUCLEOTIDE SEQUENCE</scope>
    <source>
        <strain evidence="1">TP075</strain>
    </source>
</reference>
<comment type="caution">
    <text evidence="1">The sequence shown here is derived from an EMBL/GenBank/DDBJ whole genome shotgun (WGS) entry which is preliminary data.</text>
</comment>
<dbReference type="AlphaFoldDB" id="A0AAV4LJU1"/>
<dbReference type="RefSeq" id="WP_282201039.1">
    <property type="nucleotide sequence ID" value="NZ_BOQE01000001.1"/>
</dbReference>
<evidence type="ECO:0000313" key="2">
    <source>
        <dbReference type="Proteomes" id="UP001057291"/>
    </source>
</evidence>
<keyword evidence="2" id="KW-1185">Reference proteome</keyword>
<accession>A0AAV4LJU1</accession>